<evidence type="ECO:0000256" key="1">
    <source>
        <dbReference type="ARBA" id="ARBA00004141"/>
    </source>
</evidence>
<organism evidence="13">
    <name type="scientific">Salvia splendens</name>
    <name type="common">Scarlet sage</name>
    <dbReference type="NCBI Taxonomy" id="180675"/>
    <lineage>
        <taxon>Eukaryota</taxon>
        <taxon>Viridiplantae</taxon>
        <taxon>Streptophyta</taxon>
        <taxon>Embryophyta</taxon>
        <taxon>Tracheophyta</taxon>
        <taxon>Spermatophyta</taxon>
        <taxon>Magnoliopsida</taxon>
        <taxon>eudicotyledons</taxon>
        <taxon>Gunneridae</taxon>
        <taxon>Pentapetalae</taxon>
        <taxon>asterids</taxon>
        <taxon>lamiids</taxon>
        <taxon>Lamiales</taxon>
        <taxon>Lamiaceae</taxon>
        <taxon>Nepetoideae</taxon>
        <taxon>Mentheae</taxon>
        <taxon>Salviinae</taxon>
        <taxon>Salvia</taxon>
        <taxon>Salvia subgen. Calosphace</taxon>
        <taxon>core Calosphace</taxon>
    </lineage>
</organism>
<dbReference type="EMBL" id="PNBA02000022">
    <property type="protein sequence ID" value="KAG6385740.1"/>
    <property type="molecule type" value="Genomic_DNA"/>
</dbReference>
<evidence type="ECO:0000256" key="9">
    <source>
        <dbReference type="SAM" id="Phobius"/>
    </source>
</evidence>
<dbReference type="AlphaFoldDB" id="A0A8X8W099"/>
<reference evidence="13" key="2">
    <citation type="submission" date="2020-08" db="EMBL/GenBank/DDBJ databases">
        <title>Plant Genome Project.</title>
        <authorList>
            <person name="Zhang R.-G."/>
        </authorList>
    </citation>
    <scope>NUCLEOTIDE SEQUENCE</scope>
    <source>
        <strain evidence="13">Huo1</strain>
        <tissue evidence="13">Leaf</tissue>
    </source>
</reference>
<reference evidence="13" key="1">
    <citation type="submission" date="2018-01" db="EMBL/GenBank/DDBJ databases">
        <authorList>
            <person name="Mao J.F."/>
        </authorList>
    </citation>
    <scope>NUCLEOTIDE SEQUENCE</scope>
    <source>
        <strain evidence="13">Huo1</strain>
        <tissue evidence="13">Leaf</tissue>
    </source>
</reference>
<feature type="transmembrane region" description="Helical" evidence="9">
    <location>
        <begin position="112"/>
        <end position="133"/>
    </location>
</feature>
<feature type="domain" description="Mechanosensitive channel protein 2/3 transmembrane" evidence="12">
    <location>
        <begin position="155"/>
        <end position="282"/>
    </location>
</feature>
<keyword evidence="6 9" id="KW-0472">Membrane</keyword>
<evidence type="ECO:0000259" key="12">
    <source>
        <dbReference type="Pfam" id="PF25237"/>
    </source>
</evidence>
<comment type="similarity">
    <text evidence="2">Belongs to the MscS (TC 1.A.23) family.</text>
</comment>
<keyword evidence="5" id="KW-0813">Transport</keyword>
<keyword evidence="3 9" id="KW-0812">Transmembrane</keyword>
<dbReference type="Pfam" id="PF25237">
    <property type="entry name" value="MSL2_3"/>
    <property type="match status" value="1"/>
</dbReference>
<dbReference type="Pfam" id="PF24956">
    <property type="entry name" value="Msl2-3_C"/>
    <property type="match status" value="1"/>
</dbReference>
<evidence type="ECO:0000256" key="2">
    <source>
        <dbReference type="ARBA" id="ARBA00008017"/>
    </source>
</evidence>
<dbReference type="GO" id="GO:0016020">
    <property type="term" value="C:membrane"/>
    <property type="evidence" value="ECO:0007669"/>
    <property type="project" value="UniProtKB-SubCell"/>
</dbReference>
<dbReference type="InterPro" id="IPR006685">
    <property type="entry name" value="MscS_channel_2nd"/>
</dbReference>
<dbReference type="Gene3D" id="1.10.287.1260">
    <property type="match status" value="1"/>
</dbReference>
<sequence>MDIFSSLQLSLELGIRSNYETKTRFRNSESRGKFCVLRANLSSFSAFQEQCGWSRDLSKRIKRGACVISSRNHRLKCHCFLNRVPSFDAANIKNATSTLARSLNQLPGNPHVIKLASAVGFVIFAIWGLRPLVRQCRNIFFGKSDSSWRRSSTFHVTASYIQPLLLWAGAIYICRALDPMILPSEAGQIVKKRVLNFVRSLSTVLAFAYLFSSVFQQAQKFFMETNEFTDASNMGFQFVGRTVYTAVWVAAVSLFMELLGFSTQRWITAGGFGTVLITLAGREIFTNFLSSVMIHTTRPFVLNEWIQTKIQGSEVSGTVEHVGWWSPTIIRADDREAVHIPNHKFTMNIVRNLSQKTHWRIKTHLAISHLDVGKVNKIVADMRKVLSKNPQVEQQKLHRRVFLDNIDPENQALLILVSCFVKTSRFEEYLCVKEAILLDLLRVISHHRARLATPIRTLQKVYRDADLDDIPFSDSPFSWGATSKHPLLLVEPSNKIDGGDKIKPHVRSTHINGEEDEKATPRSTQSAADGKEDDTKGENIDTKPKETEVGDHSRKEAQTTEAKVGEESGRGTKEVKSSPWDTNKLGNAATKAPNSEEKLLEGVPSTSQVKQDARQQATQAPPPTKPSSLEENIVLGVALDGSKRTLPIDEDTNPEDMKELARLHSGSGPAVTHMEKKDTKQSNTTGSPSSDQKDQQD</sequence>
<feature type="domain" description="Mechanosensitive ion channel protein 2/3 C-terminal" evidence="11">
    <location>
        <begin position="359"/>
        <end position="445"/>
    </location>
</feature>
<evidence type="ECO:0000256" key="7">
    <source>
        <dbReference type="ARBA" id="ARBA00023303"/>
    </source>
</evidence>
<feature type="transmembrane region" description="Helical" evidence="9">
    <location>
        <begin position="266"/>
        <end position="285"/>
    </location>
</feature>
<feature type="transmembrane region" description="Helical" evidence="9">
    <location>
        <begin position="194"/>
        <end position="218"/>
    </location>
</feature>
<dbReference type="InterPro" id="IPR045042">
    <property type="entry name" value="YnaI-like"/>
</dbReference>
<comment type="subcellular location">
    <subcellularLocation>
        <location evidence="1">Membrane</location>
        <topology evidence="1">Multi-pass membrane protein</topology>
    </subcellularLocation>
</comment>
<evidence type="ECO:0000313" key="13">
    <source>
        <dbReference type="EMBL" id="KAG6385740.1"/>
    </source>
</evidence>
<dbReference type="InterPro" id="IPR056876">
    <property type="entry name" value="Msl2-3_C"/>
</dbReference>
<feature type="compositionally biased region" description="Polar residues" evidence="8">
    <location>
        <begin position="681"/>
        <end position="690"/>
    </location>
</feature>
<feature type="transmembrane region" description="Helical" evidence="9">
    <location>
        <begin position="238"/>
        <end position="259"/>
    </location>
</feature>
<comment type="caution">
    <text evidence="13">The sequence shown here is derived from an EMBL/GenBank/DDBJ whole genome shotgun (WGS) entry which is preliminary data.</text>
</comment>
<proteinExistence type="inferred from homology"/>
<dbReference type="InterPro" id="IPR023408">
    <property type="entry name" value="MscS_beta-dom_sf"/>
</dbReference>
<evidence type="ECO:0008006" key="15">
    <source>
        <dbReference type="Google" id="ProtNLM"/>
    </source>
</evidence>
<keyword evidence="7" id="KW-0407">Ion channel</keyword>
<feature type="domain" description="Mechanosensitive ion channel MscS" evidence="10">
    <location>
        <begin position="284"/>
        <end position="354"/>
    </location>
</feature>
<evidence type="ECO:0000259" key="10">
    <source>
        <dbReference type="Pfam" id="PF00924"/>
    </source>
</evidence>
<evidence type="ECO:0000256" key="5">
    <source>
        <dbReference type="ARBA" id="ARBA00023065"/>
    </source>
</evidence>
<dbReference type="GO" id="GO:0034220">
    <property type="term" value="P:monoatomic ion transmembrane transport"/>
    <property type="evidence" value="ECO:0007669"/>
    <property type="project" value="UniProtKB-KW"/>
</dbReference>
<keyword evidence="14" id="KW-1185">Reference proteome</keyword>
<keyword evidence="4 9" id="KW-1133">Transmembrane helix</keyword>
<gene>
    <name evidence="13" type="ORF">SASPL_154618</name>
</gene>
<dbReference type="Gene3D" id="2.30.30.60">
    <property type="match status" value="1"/>
</dbReference>
<feature type="region of interest" description="Disordered" evidence="8">
    <location>
        <begin position="492"/>
        <end position="697"/>
    </location>
</feature>
<keyword evidence="5" id="KW-0406">Ion transport</keyword>
<name>A0A8X8W099_SALSN</name>
<evidence type="ECO:0000259" key="11">
    <source>
        <dbReference type="Pfam" id="PF24956"/>
    </source>
</evidence>
<accession>A0A8X8W099</accession>
<evidence type="ECO:0000256" key="3">
    <source>
        <dbReference type="ARBA" id="ARBA00022692"/>
    </source>
</evidence>
<dbReference type="InterPro" id="IPR010920">
    <property type="entry name" value="LSM_dom_sf"/>
</dbReference>
<dbReference type="PANTHER" id="PTHR43634">
    <property type="entry name" value="OW CONDUCTANCE MECHANOSENSITIVE CHANNEL"/>
    <property type="match status" value="1"/>
</dbReference>
<protein>
    <recommendedName>
        <fullName evidence="15">MscS family membrane protein</fullName>
    </recommendedName>
</protein>
<feature type="compositionally biased region" description="Basic and acidic residues" evidence="8">
    <location>
        <begin position="529"/>
        <end position="576"/>
    </location>
</feature>
<evidence type="ECO:0000256" key="4">
    <source>
        <dbReference type="ARBA" id="ARBA00022989"/>
    </source>
</evidence>
<evidence type="ECO:0000256" key="6">
    <source>
        <dbReference type="ARBA" id="ARBA00023136"/>
    </source>
</evidence>
<dbReference type="PANTHER" id="PTHR43634:SF2">
    <property type="entry name" value="LOW CONDUCTANCE MECHANOSENSITIVE CHANNEL YNAI"/>
    <property type="match status" value="1"/>
</dbReference>
<dbReference type="Pfam" id="PF00924">
    <property type="entry name" value="MS_channel_2nd"/>
    <property type="match status" value="1"/>
</dbReference>
<evidence type="ECO:0000313" key="14">
    <source>
        <dbReference type="Proteomes" id="UP000298416"/>
    </source>
</evidence>
<dbReference type="SUPFAM" id="SSF50182">
    <property type="entry name" value="Sm-like ribonucleoproteins"/>
    <property type="match status" value="1"/>
</dbReference>
<dbReference type="InterPro" id="IPR057483">
    <property type="entry name" value="MSL2/3_TM_dom"/>
</dbReference>
<dbReference type="Proteomes" id="UP000298416">
    <property type="component" value="Unassembled WGS sequence"/>
</dbReference>
<evidence type="ECO:0000256" key="8">
    <source>
        <dbReference type="SAM" id="MobiDB-lite"/>
    </source>
</evidence>